<organism evidence="2">
    <name type="scientific">Rhodosorus marinus</name>
    <dbReference type="NCBI Taxonomy" id="101924"/>
    <lineage>
        <taxon>Eukaryota</taxon>
        <taxon>Rhodophyta</taxon>
        <taxon>Stylonematophyceae</taxon>
        <taxon>Stylonematales</taxon>
        <taxon>Stylonemataceae</taxon>
        <taxon>Rhodosorus</taxon>
    </lineage>
</organism>
<proteinExistence type="predicted"/>
<dbReference type="AlphaFoldDB" id="A0A7S0BTS1"/>
<accession>A0A7S0BTS1</accession>
<name>A0A7S0BTS1_9RHOD</name>
<feature type="signal peptide" evidence="1">
    <location>
        <begin position="1"/>
        <end position="21"/>
    </location>
</feature>
<protein>
    <submittedName>
        <fullName evidence="2">Uncharacterized protein</fullName>
    </submittedName>
</protein>
<evidence type="ECO:0000256" key="1">
    <source>
        <dbReference type="SAM" id="SignalP"/>
    </source>
</evidence>
<reference evidence="2" key="1">
    <citation type="submission" date="2021-01" db="EMBL/GenBank/DDBJ databases">
        <authorList>
            <person name="Corre E."/>
            <person name="Pelletier E."/>
            <person name="Niang G."/>
            <person name="Scheremetjew M."/>
            <person name="Finn R."/>
            <person name="Kale V."/>
            <person name="Holt S."/>
            <person name="Cochrane G."/>
            <person name="Meng A."/>
            <person name="Brown T."/>
            <person name="Cohen L."/>
        </authorList>
    </citation>
    <scope>NUCLEOTIDE SEQUENCE</scope>
    <source>
        <strain evidence="2">UTEX LB 2760</strain>
    </source>
</reference>
<feature type="chain" id="PRO_5031213294" evidence="1">
    <location>
        <begin position="22"/>
        <end position="208"/>
    </location>
</feature>
<dbReference type="EMBL" id="HBEK01022175">
    <property type="protein sequence ID" value="CAD8402190.1"/>
    <property type="molecule type" value="Transcribed_RNA"/>
</dbReference>
<sequence>MERKATMIPALLLVFAAICDAAPLRSRETPIPTVEPIALINPPTKIVNYTCADDVAGWATSTLENRLAWDLLDSDGWRIGEIEAIGVSNDPGTGVRGLDISLSVDWPLVVHRAKISVDTDPEEIGSFNTQVDDETGSPFVEYWVPLSSINGVCCNNDIYIAANVVVLDTISGLKAPAMTSVTPYRTECAPGFNWKVPTCSVVMLCYNQ</sequence>
<evidence type="ECO:0000313" key="2">
    <source>
        <dbReference type="EMBL" id="CAD8402190.1"/>
    </source>
</evidence>
<gene>
    <name evidence="2" type="ORF">RMAR0315_LOCUS12194</name>
</gene>
<keyword evidence="1" id="KW-0732">Signal</keyword>